<evidence type="ECO:0000313" key="1">
    <source>
        <dbReference type="EMBL" id="CAF1688261.1"/>
    </source>
</evidence>
<comment type="caution">
    <text evidence="1">The sequence shown here is derived from an EMBL/GenBank/DDBJ whole genome shotgun (WGS) entry which is preliminary data.</text>
</comment>
<accession>A0A816HGN8</accession>
<gene>
    <name evidence="1" type="ORF">XAT740_LOCUS62774</name>
</gene>
<sequence>STPSIIITFNSSAFIDYRHREIPDYPLRLSVHFRTIGRISNGVLLTLAYRKSHSTIIPFIIIEHTNGKIEITMLEQDTRHILSRVNVSQNL</sequence>
<dbReference type="EMBL" id="CAJNOR010018193">
    <property type="protein sequence ID" value="CAF1688261.1"/>
    <property type="molecule type" value="Genomic_DNA"/>
</dbReference>
<reference evidence="1" key="1">
    <citation type="submission" date="2021-02" db="EMBL/GenBank/DDBJ databases">
        <authorList>
            <person name="Nowell W R."/>
        </authorList>
    </citation>
    <scope>NUCLEOTIDE SEQUENCE</scope>
</reference>
<organism evidence="1 2">
    <name type="scientific">Adineta ricciae</name>
    <name type="common">Rotifer</name>
    <dbReference type="NCBI Taxonomy" id="249248"/>
    <lineage>
        <taxon>Eukaryota</taxon>
        <taxon>Metazoa</taxon>
        <taxon>Spiralia</taxon>
        <taxon>Gnathifera</taxon>
        <taxon>Rotifera</taxon>
        <taxon>Eurotatoria</taxon>
        <taxon>Bdelloidea</taxon>
        <taxon>Adinetida</taxon>
        <taxon>Adinetidae</taxon>
        <taxon>Adineta</taxon>
    </lineage>
</organism>
<feature type="non-terminal residue" evidence="1">
    <location>
        <position position="1"/>
    </location>
</feature>
<dbReference type="AlphaFoldDB" id="A0A816HGN8"/>
<dbReference type="Proteomes" id="UP000663828">
    <property type="component" value="Unassembled WGS sequence"/>
</dbReference>
<proteinExistence type="predicted"/>
<keyword evidence="2" id="KW-1185">Reference proteome</keyword>
<protein>
    <submittedName>
        <fullName evidence="1">Uncharacterized protein</fullName>
    </submittedName>
</protein>
<evidence type="ECO:0000313" key="2">
    <source>
        <dbReference type="Proteomes" id="UP000663828"/>
    </source>
</evidence>
<name>A0A816HGN8_ADIRI</name>